<keyword evidence="3" id="KW-0418">Kinase</keyword>
<dbReference type="SUPFAM" id="SSF56112">
    <property type="entry name" value="Protein kinase-like (PK-like)"/>
    <property type="match status" value="1"/>
</dbReference>
<dbReference type="OrthoDB" id="9771902at2"/>
<sequence>MNTSKMRYLEEQTVNQTFELFTQSEELKKIATTFFESLEAALIRNQIVDALQNYDLGTVTDVYEIFGGYVNRSFGVLTEKDGTKYEYFVRKYKYGITETEILFEHSMIDYSIAHGLDIAAGLIRTRDGVTFVKKTEGTNGKITDIYFAVYQYLQGEDLYTWDNPTLNDAEYASAAEVLATFHNAARDFNPQGLERVEPKIMEFLPTLPETYKAFAQKNLDTKFHHYYKDNLDSILDVIESSQIPDEVLEKMPYTPCHNDFHPGNLKYVDSKVVGIFDFDWSKIDRRLFDVTLALAYCCSSWQDEKDGVLLLDKCAIFLKSYQKKLIELQGLEPLNAVEIEYLPTMIAAANIYLINWDVTAYYAGSNLNEYEYMAYLQHNVRLMKWIENHKEEISEVVKFL</sequence>
<dbReference type="AlphaFoldDB" id="A0A1Q8QG41"/>
<evidence type="ECO:0000256" key="1">
    <source>
        <dbReference type="ARBA" id="ARBA00038240"/>
    </source>
</evidence>
<dbReference type="PANTHER" id="PTHR21064:SF6">
    <property type="entry name" value="AMINOGLYCOSIDE PHOSPHOTRANSFERASE DOMAIN-CONTAINING PROTEIN"/>
    <property type="match status" value="1"/>
</dbReference>
<name>A0A1Q8QG41_9FIRM</name>
<dbReference type="Gene3D" id="3.90.1200.10">
    <property type="match status" value="1"/>
</dbReference>
<dbReference type="PANTHER" id="PTHR21064">
    <property type="entry name" value="AMINOGLYCOSIDE PHOSPHOTRANSFERASE DOMAIN-CONTAINING PROTEIN-RELATED"/>
    <property type="match status" value="1"/>
</dbReference>
<comment type="caution">
    <text evidence="3">The sequence shown here is derived from an EMBL/GenBank/DDBJ whole genome shotgun (WGS) entry which is preliminary data.</text>
</comment>
<reference evidence="3 4" key="1">
    <citation type="submission" date="2016-09" db="EMBL/GenBank/DDBJ databases">
        <title>Complete genome of Desulfosporosinus sp. OL.</title>
        <authorList>
            <person name="Mardanov A."/>
            <person name="Beletsky A."/>
            <person name="Panova A."/>
            <person name="Karnachuk O."/>
            <person name="Ravin N."/>
        </authorList>
    </citation>
    <scope>NUCLEOTIDE SEQUENCE [LARGE SCALE GENOMIC DNA]</scope>
    <source>
        <strain evidence="3 4">OL</strain>
    </source>
</reference>
<dbReference type="Pfam" id="PF01636">
    <property type="entry name" value="APH"/>
    <property type="match status" value="1"/>
</dbReference>
<dbReference type="GO" id="GO:0019202">
    <property type="term" value="F:amino acid kinase activity"/>
    <property type="evidence" value="ECO:0007669"/>
    <property type="project" value="TreeGrafter"/>
</dbReference>
<evidence type="ECO:0000313" key="3">
    <source>
        <dbReference type="EMBL" id="OLN26319.1"/>
    </source>
</evidence>
<dbReference type="InterPro" id="IPR050249">
    <property type="entry name" value="Pseudomonas-type_ThrB"/>
</dbReference>
<proteinExistence type="inferred from homology"/>
<protein>
    <submittedName>
        <fullName evidence="3">Homoserine kinase</fullName>
    </submittedName>
</protein>
<accession>A0A1Q8QG41</accession>
<dbReference type="InterPro" id="IPR011009">
    <property type="entry name" value="Kinase-like_dom_sf"/>
</dbReference>
<dbReference type="STRING" id="1888891.DSOL_5035"/>
<dbReference type="Proteomes" id="UP000186102">
    <property type="component" value="Unassembled WGS sequence"/>
</dbReference>
<comment type="similarity">
    <text evidence="1">Belongs to the pseudomonas-type ThrB family.</text>
</comment>
<gene>
    <name evidence="3" type="ORF">DSOL_5035</name>
</gene>
<dbReference type="Gene3D" id="3.30.200.20">
    <property type="entry name" value="Phosphorylase Kinase, domain 1"/>
    <property type="match status" value="1"/>
</dbReference>
<dbReference type="EMBL" id="MLBF01000080">
    <property type="protein sequence ID" value="OLN26319.1"/>
    <property type="molecule type" value="Genomic_DNA"/>
</dbReference>
<feature type="domain" description="Aminoglycoside phosphotransferase" evidence="2">
    <location>
        <begin position="67"/>
        <end position="304"/>
    </location>
</feature>
<evidence type="ECO:0000259" key="2">
    <source>
        <dbReference type="Pfam" id="PF01636"/>
    </source>
</evidence>
<dbReference type="RefSeq" id="WP_075367275.1">
    <property type="nucleotide sequence ID" value="NZ_MLBF01000080.1"/>
</dbReference>
<organism evidence="3 4">
    <name type="scientific">Desulfosporosinus metallidurans</name>
    <dbReference type="NCBI Taxonomy" id="1888891"/>
    <lineage>
        <taxon>Bacteria</taxon>
        <taxon>Bacillati</taxon>
        <taxon>Bacillota</taxon>
        <taxon>Clostridia</taxon>
        <taxon>Eubacteriales</taxon>
        <taxon>Desulfitobacteriaceae</taxon>
        <taxon>Desulfosporosinus</taxon>
    </lineage>
</organism>
<evidence type="ECO:0000313" key="4">
    <source>
        <dbReference type="Proteomes" id="UP000186102"/>
    </source>
</evidence>
<dbReference type="InterPro" id="IPR002575">
    <property type="entry name" value="Aminoglycoside_PTrfase"/>
</dbReference>
<keyword evidence="4" id="KW-1185">Reference proteome</keyword>
<keyword evidence="3" id="KW-0808">Transferase</keyword>